<dbReference type="RefSeq" id="WP_044732673.1">
    <property type="nucleotide sequence ID" value="NZ_JYBP01000003.1"/>
</dbReference>
<dbReference type="PATRIC" id="fig|1462.6.peg.3553"/>
<evidence type="ECO:0000313" key="3">
    <source>
        <dbReference type="Proteomes" id="UP000032522"/>
    </source>
</evidence>
<sequence>MAELANCARCGRLFVKHSVRDVCESCYQEEERQFERVYAFLRKRENRTATMAQVVEATGVEEKLIIKWIRAGRLQLVHFPNLGYPCDSCGAMIREGRLCAKCLGQLQADLRRAKVEKEKEDRPRQATYYTQDYQER</sequence>
<protein>
    <recommendedName>
        <fullName evidence="4">Flagellar protein</fullName>
    </recommendedName>
</protein>
<comment type="caution">
    <text evidence="2">The sequence shown here is derived from an EMBL/GenBank/DDBJ whole genome shotgun (WGS) entry which is preliminary data.</text>
</comment>
<dbReference type="AlphaFoldDB" id="A0A0D8BY97"/>
<evidence type="ECO:0008006" key="4">
    <source>
        <dbReference type="Google" id="ProtNLM"/>
    </source>
</evidence>
<reference evidence="2 3" key="1">
    <citation type="submission" date="2015-01" db="EMBL/GenBank/DDBJ databases">
        <authorList>
            <person name="Filippidou S."/>
            <person name="Jeanneret N."/>
            <person name="Russel-Delif L."/>
            <person name="Junier T."/>
            <person name="Wunderlin T."/>
            <person name="Molina V."/>
            <person name="Johnson S.L."/>
            <person name="Davenport K.W."/>
            <person name="Chain P.S."/>
            <person name="Dorador C."/>
            <person name="Junier P."/>
        </authorList>
    </citation>
    <scope>NUCLEOTIDE SEQUENCE [LARGE SCALE GENOMIC DNA]</scope>
    <source>
        <strain evidence="2 3">Et7/4</strain>
    </source>
</reference>
<accession>A0A0D8BY97</accession>
<organism evidence="2 3">
    <name type="scientific">Geobacillus kaustophilus</name>
    <dbReference type="NCBI Taxonomy" id="1462"/>
    <lineage>
        <taxon>Bacteria</taxon>
        <taxon>Bacillati</taxon>
        <taxon>Bacillota</taxon>
        <taxon>Bacilli</taxon>
        <taxon>Bacillales</taxon>
        <taxon>Anoxybacillaceae</taxon>
        <taxon>Geobacillus</taxon>
        <taxon>Geobacillus thermoleovorans group</taxon>
    </lineage>
</organism>
<dbReference type="InterPro" id="IPR022258">
    <property type="entry name" value="Flagellar_operon_YvyF"/>
</dbReference>
<feature type="region of interest" description="Disordered" evidence="1">
    <location>
        <begin position="116"/>
        <end position="136"/>
    </location>
</feature>
<dbReference type="EMBL" id="JYBP01000003">
    <property type="protein sequence ID" value="KJE28337.1"/>
    <property type="molecule type" value="Genomic_DNA"/>
</dbReference>
<evidence type="ECO:0000256" key="1">
    <source>
        <dbReference type="SAM" id="MobiDB-lite"/>
    </source>
</evidence>
<feature type="compositionally biased region" description="Polar residues" evidence="1">
    <location>
        <begin position="127"/>
        <end position="136"/>
    </location>
</feature>
<dbReference type="OrthoDB" id="1739831at2"/>
<gene>
    <name evidence="2" type="ORF">LG52_3232</name>
</gene>
<evidence type="ECO:0000313" key="2">
    <source>
        <dbReference type="EMBL" id="KJE28337.1"/>
    </source>
</evidence>
<name>A0A0D8BY97_GEOKU</name>
<dbReference type="NCBIfam" id="TIGR03826">
    <property type="entry name" value="YvyF"/>
    <property type="match status" value="1"/>
</dbReference>
<dbReference type="Proteomes" id="UP000032522">
    <property type="component" value="Unassembled WGS sequence"/>
</dbReference>
<proteinExistence type="predicted"/>